<dbReference type="EMBL" id="LR824004">
    <property type="protein sequence ID" value="CAH0577719.1"/>
    <property type="molecule type" value="Genomic_DNA"/>
</dbReference>
<feature type="region of interest" description="Disordered" evidence="1">
    <location>
        <begin position="57"/>
        <end position="83"/>
    </location>
</feature>
<feature type="transmembrane region" description="Helical" evidence="2">
    <location>
        <begin position="12"/>
        <end position="33"/>
    </location>
</feature>
<proteinExistence type="predicted"/>
<keyword evidence="2" id="KW-0472">Membrane</keyword>
<keyword evidence="2" id="KW-0812">Transmembrane</keyword>
<keyword evidence="2" id="KW-1133">Transmembrane helix</keyword>
<keyword evidence="4" id="KW-1185">Reference proteome</keyword>
<dbReference type="Proteomes" id="UP001154114">
    <property type="component" value="Chromosome 1"/>
</dbReference>
<name>A0A9P0BKE3_CHRIL</name>
<organism evidence="3 4">
    <name type="scientific">Chrysodeixis includens</name>
    <name type="common">Soybean looper</name>
    <name type="synonym">Pseudoplusia includens</name>
    <dbReference type="NCBI Taxonomy" id="689277"/>
    <lineage>
        <taxon>Eukaryota</taxon>
        <taxon>Metazoa</taxon>
        <taxon>Ecdysozoa</taxon>
        <taxon>Arthropoda</taxon>
        <taxon>Hexapoda</taxon>
        <taxon>Insecta</taxon>
        <taxon>Pterygota</taxon>
        <taxon>Neoptera</taxon>
        <taxon>Endopterygota</taxon>
        <taxon>Lepidoptera</taxon>
        <taxon>Glossata</taxon>
        <taxon>Ditrysia</taxon>
        <taxon>Noctuoidea</taxon>
        <taxon>Noctuidae</taxon>
        <taxon>Plusiinae</taxon>
        <taxon>Chrysodeixis</taxon>
    </lineage>
</organism>
<evidence type="ECO:0000256" key="1">
    <source>
        <dbReference type="SAM" id="MobiDB-lite"/>
    </source>
</evidence>
<evidence type="ECO:0000313" key="3">
    <source>
        <dbReference type="EMBL" id="CAH0577719.1"/>
    </source>
</evidence>
<dbReference type="AlphaFoldDB" id="A0A9P0BKE3"/>
<evidence type="ECO:0000313" key="4">
    <source>
        <dbReference type="Proteomes" id="UP001154114"/>
    </source>
</evidence>
<gene>
    <name evidence="3" type="ORF">CINC_LOCUS107</name>
</gene>
<sequence>MGDENDFFTWTVLSGFIATGLGLLILICGLYVCEIRRLRALKKYAEELELFEVISDTPDPEEEGWRPTRDRPPTPRFDSRTLV</sequence>
<evidence type="ECO:0000256" key="2">
    <source>
        <dbReference type="SAM" id="Phobius"/>
    </source>
</evidence>
<accession>A0A9P0BKE3</accession>
<feature type="compositionally biased region" description="Basic and acidic residues" evidence="1">
    <location>
        <begin position="63"/>
        <end position="83"/>
    </location>
</feature>
<reference evidence="3" key="1">
    <citation type="submission" date="2021-12" db="EMBL/GenBank/DDBJ databases">
        <authorList>
            <person name="King R."/>
        </authorList>
    </citation>
    <scope>NUCLEOTIDE SEQUENCE</scope>
</reference>
<protein>
    <submittedName>
        <fullName evidence="3">Uncharacterized protein</fullName>
    </submittedName>
</protein>